<gene>
    <name evidence="1" type="ORF">METZ01_LOCUS102347</name>
</gene>
<feature type="non-terminal residue" evidence="1">
    <location>
        <position position="1"/>
    </location>
</feature>
<organism evidence="1">
    <name type="scientific">marine metagenome</name>
    <dbReference type="NCBI Taxonomy" id="408172"/>
    <lineage>
        <taxon>unclassified sequences</taxon>
        <taxon>metagenomes</taxon>
        <taxon>ecological metagenomes</taxon>
    </lineage>
</organism>
<protein>
    <submittedName>
        <fullName evidence="1">Uncharacterized protein</fullName>
    </submittedName>
</protein>
<evidence type="ECO:0000313" key="1">
    <source>
        <dbReference type="EMBL" id="SVA49493.1"/>
    </source>
</evidence>
<proteinExistence type="predicted"/>
<reference evidence="1" key="1">
    <citation type="submission" date="2018-05" db="EMBL/GenBank/DDBJ databases">
        <authorList>
            <person name="Lanie J.A."/>
            <person name="Ng W.-L."/>
            <person name="Kazmierczak K.M."/>
            <person name="Andrzejewski T.M."/>
            <person name="Davidsen T.M."/>
            <person name="Wayne K.J."/>
            <person name="Tettelin H."/>
            <person name="Glass J.I."/>
            <person name="Rusch D."/>
            <person name="Podicherti R."/>
            <person name="Tsui H.-C.T."/>
            <person name="Winkler M.E."/>
        </authorList>
    </citation>
    <scope>NUCLEOTIDE SEQUENCE</scope>
</reference>
<accession>A0A381WC27</accession>
<dbReference type="EMBL" id="UINC01011186">
    <property type="protein sequence ID" value="SVA49493.1"/>
    <property type="molecule type" value="Genomic_DNA"/>
</dbReference>
<dbReference type="AlphaFoldDB" id="A0A381WC27"/>
<sequence>ASGLEVLYDTTDASGVATLEAKGGNYWVVATFEKPYSELYWNHPVIISGEMDPVRLDSENATERPKF</sequence>
<name>A0A381WC27_9ZZZZ</name>